<dbReference type="PANTHER" id="PTHR43542:SF1">
    <property type="entry name" value="METHYLTRANSFERASE"/>
    <property type="match status" value="1"/>
</dbReference>
<keyword evidence="1 3" id="KW-0489">Methyltransferase</keyword>
<comment type="caution">
    <text evidence="3">The sequence shown here is derived from an EMBL/GenBank/DDBJ whole genome shotgun (WGS) entry which is preliminary data.</text>
</comment>
<proteinExistence type="predicted"/>
<dbReference type="PANTHER" id="PTHR43542">
    <property type="entry name" value="METHYLTRANSFERASE"/>
    <property type="match status" value="1"/>
</dbReference>
<dbReference type="Gene3D" id="3.40.50.150">
    <property type="entry name" value="Vaccinia Virus protein VP39"/>
    <property type="match status" value="1"/>
</dbReference>
<dbReference type="PROSITE" id="PS00092">
    <property type="entry name" value="N6_MTASE"/>
    <property type="match status" value="1"/>
</dbReference>
<dbReference type="GO" id="GO:0031167">
    <property type="term" value="P:rRNA methylation"/>
    <property type="evidence" value="ECO:0007669"/>
    <property type="project" value="InterPro"/>
</dbReference>
<dbReference type="Proteomes" id="UP000239907">
    <property type="component" value="Unassembled WGS sequence"/>
</dbReference>
<dbReference type="Pfam" id="PF03602">
    <property type="entry name" value="Cons_hypoth95"/>
    <property type="match status" value="1"/>
</dbReference>
<gene>
    <name evidence="3" type="ORF">BSZ32_04660</name>
</gene>
<dbReference type="InterPro" id="IPR002052">
    <property type="entry name" value="DNA_methylase_N6_adenine_CS"/>
</dbReference>
<dbReference type="CDD" id="cd02440">
    <property type="entry name" value="AdoMet_MTases"/>
    <property type="match status" value="1"/>
</dbReference>
<name>A0A2S7TZU6_9BACT</name>
<dbReference type="SUPFAM" id="SSF53335">
    <property type="entry name" value="S-adenosyl-L-methionine-dependent methyltransferases"/>
    <property type="match status" value="1"/>
</dbReference>
<protein>
    <submittedName>
        <fullName evidence="3">16S rRNA (Guanine(966)-N(2))-methyltransferase RsmD</fullName>
    </submittedName>
</protein>
<dbReference type="InterPro" id="IPR029063">
    <property type="entry name" value="SAM-dependent_MTases_sf"/>
</dbReference>
<dbReference type="RefSeq" id="WP_165788646.1">
    <property type="nucleotide sequence ID" value="NZ_MQWA01000001.1"/>
</dbReference>
<keyword evidence="4" id="KW-1185">Reference proteome</keyword>
<sequence>MRIIAGSAKRREIKVPKAVVRPTTDRTREAMFSIIQSYVDGAKVLDLFAGAGSLGLEALSRGASNCEFVDMNRACTSVIDKNLTTLNLKGGSVINADVLSFLKRARGNYDLIFADPPYYKIPGDRDFASELLAEENGLHILVDDGLLVIEIDARHKPNVPATWEVADQRSYGGCAILFLRKAK</sequence>
<reference evidence="3 4" key="1">
    <citation type="submission" date="2016-12" db="EMBL/GenBank/DDBJ databases">
        <title>Study of bacterial adaptation to deep sea.</title>
        <authorList>
            <person name="Song J."/>
            <person name="Yoshizawa S."/>
            <person name="Kogure K."/>
        </authorList>
    </citation>
    <scope>NUCLEOTIDE SEQUENCE [LARGE SCALE GENOMIC DNA]</scope>
    <source>
        <strain evidence="3 4">SAORIC-165</strain>
    </source>
</reference>
<evidence type="ECO:0000313" key="4">
    <source>
        <dbReference type="Proteomes" id="UP000239907"/>
    </source>
</evidence>
<dbReference type="AlphaFoldDB" id="A0A2S7TZU6"/>
<evidence type="ECO:0000256" key="2">
    <source>
        <dbReference type="ARBA" id="ARBA00022679"/>
    </source>
</evidence>
<dbReference type="PIRSF" id="PIRSF004553">
    <property type="entry name" value="CHP00095"/>
    <property type="match status" value="1"/>
</dbReference>
<dbReference type="InterPro" id="IPR004398">
    <property type="entry name" value="RNA_MeTrfase_RsmD"/>
</dbReference>
<evidence type="ECO:0000313" key="3">
    <source>
        <dbReference type="EMBL" id="PQJ27860.1"/>
    </source>
</evidence>
<dbReference type="NCBIfam" id="TIGR00095">
    <property type="entry name" value="16S rRNA (guanine(966)-N(2))-methyltransferase RsmD"/>
    <property type="match status" value="1"/>
</dbReference>
<keyword evidence="2 3" id="KW-0808">Transferase</keyword>
<dbReference type="EMBL" id="MQWA01000001">
    <property type="protein sequence ID" value="PQJ27860.1"/>
    <property type="molecule type" value="Genomic_DNA"/>
</dbReference>
<dbReference type="GO" id="GO:0008168">
    <property type="term" value="F:methyltransferase activity"/>
    <property type="evidence" value="ECO:0007669"/>
    <property type="project" value="UniProtKB-KW"/>
</dbReference>
<accession>A0A2S7TZU6</accession>
<dbReference type="GO" id="GO:0003676">
    <property type="term" value="F:nucleic acid binding"/>
    <property type="evidence" value="ECO:0007669"/>
    <property type="project" value="InterPro"/>
</dbReference>
<evidence type="ECO:0000256" key="1">
    <source>
        <dbReference type="ARBA" id="ARBA00022603"/>
    </source>
</evidence>
<organism evidence="3 4">
    <name type="scientific">Rubritalea profundi</name>
    <dbReference type="NCBI Taxonomy" id="1658618"/>
    <lineage>
        <taxon>Bacteria</taxon>
        <taxon>Pseudomonadati</taxon>
        <taxon>Verrucomicrobiota</taxon>
        <taxon>Verrucomicrobiia</taxon>
        <taxon>Verrucomicrobiales</taxon>
        <taxon>Rubritaleaceae</taxon>
        <taxon>Rubritalea</taxon>
    </lineage>
</organism>